<evidence type="ECO:0000313" key="12">
    <source>
        <dbReference type="Proteomes" id="UP000625079"/>
    </source>
</evidence>
<dbReference type="Proteomes" id="UP000593880">
    <property type="component" value="Plasmid unnamed"/>
</dbReference>
<feature type="transmembrane region" description="Helical" evidence="7">
    <location>
        <begin position="102"/>
        <end position="124"/>
    </location>
</feature>
<dbReference type="Gene3D" id="1.10.3720.10">
    <property type="entry name" value="MetI-like"/>
    <property type="match status" value="1"/>
</dbReference>
<dbReference type="PANTHER" id="PTHR30151:SF0">
    <property type="entry name" value="ABC TRANSPORTER PERMEASE PROTEIN MJ0413-RELATED"/>
    <property type="match status" value="1"/>
</dbReference>
<evidence type="ECO:0000256" key="2">
    <source>
        <dbReference type="ARBA" id="ARBA00022448"/>
    </source>
</evidence>
<evidence type="ECO:0000259" key="8">
    <source>
        <dbReference type="PROSITE" id="PS50928"/>
    </source>
</evidence>
<accession>A0A410VI15</accession>
<keyword evidence="2 7" id="KW-0813">Transport</keyword>
<evidence type="ECO:0000313" key="11">
    <source>
        <dbReference type="Proteomes" id="UP000593880"/>
    </source>
</evidence>
<dbReference type="AlphaFoldDB" id="A0A410VI15"/>
<dbReference type="PROSITE" id="PS50928">
    <property type="entry name" value="ABC_TM1"/>
    <property type="match status" value="1"/>
</dbReference>
<feature type="transmembrane region" description="Helical" evidence="7">
    <location>
        <begin position="136"/>
        <end position="155"/>
    </location>
</feature>
<dbReference type="PANTHER" id="PTHR30151">
    <property type="entry name" value="ALKANE SULFONATE ABC TRANSPORTER-RELATED, MEMBRANE SUBUNIT"/>
    <property type="match status" value="1"/>
</dbReference>
<dbReference type="CDD" id="cd06261">
    <property type="entry name" value="TM_PBP2"/>
    <property type="match status" value="1"/>
</dbReference>
<dbReference type="EMBL" id="CP030058">
    <property type="protein sequence ID" value="QOZ64556.1"/>
    <property type="molecule type" value="Genomic_DNA"/>
</dbReference>
<keyword evidence="10" id="KW-0614">Plasmid</keyword>
<reference evidence="9" key="1">
    <citation type="journal article" date="2014" name="Int. J. Syst. Evol. Microbiol.">
        <title>Complete genome sequence of Corynebacterium casei LMG S-19264T (=DSM 44701T), isolated from a smear-ripened cheese.</title>
        <authorList>
            <consortium name="US DOE Joint Genome Institute (JGI-PGF)"/>
            <person name="Walter F."/>
            <person name="Albersmeier A."/>
            <person name="Kalinowski J."/>
            <person name="Ruckert C."/>
        </authorList>
    </citation>
    <scope>NUCLEOTIDE SEQUENCE</scope>
    <source>
        <strain evidence="9">CGMCC 1.15034</strain>
    </source>
</reference>
<feature type="transmembrane region" description="Helical" evidence="7">
    <location>
        <begin position="201"/>
        <end position="232"/>
    </location>
</feature>
<dbReference type="SUPFAM" id="SSF161098">
    <property type="entry name" value="MetI-like"/>
    <property type="match status" value="1"/>
</dbReference>
<evidence type="ECO:0000313" key="10">
    <source>
        <dbReference type="EMBL" id="QOZ64556.1"/>
    </source>
</evidence>
<sequence length="291" mass="31230">MSSLETLTLLELAHGRPNALSGGDRASPRIAGRLHAALRALGALGHRSLLLIVLLSVWEVAPRLGVVDPVFLPPFSEVIAAGWQLAQSGELYDDVSASLLRALSGFLISVALIVPLGLLVGWYARLGNLLNQFIEICRNTAPLALLPVFILLLGIGEMSKITMVIYSCAWPLLLNTIAAVKQVDPLLIKSARTMGASPQQLFRKVILPAALPTIFVGIRLASASAMLVLVASEMVGAKAGLGYLIINSQYSFLIPQMYFGILGITVIGLAFNAVLEVIERRFMRWKAPVSA</sequence>
<protein>
    <submittedName>
        <fullName evidence="9">ABC transporter permease</fullName>
    </submittedName>
</protein>
<evidence type="ECO:0000256" key="5">
    <source>
        <dbReference type="ARBA" id="ARBA00022989"/>
    </source>
</evidence>
<evidence type="ECO:0000256" key="7">
    <source>
        <dbReference type="RuleBase" id="RU363032"/>
    </source>
</evidence>
<dbReference type="InterPro" id="IPR035906">
    <property type="entry name" value="MetI-like_sf"/>
</dbReference>
<geneLocation type="plasmid" evidence="10 11">
    <name>unnamed</name>
</geneLocation>
<dbReference type="EMBL" id="BMHC01000032">
    <property type="protein sequence ID" value="GGI33605.1"/>
    <property type="molecule type" value="Genomic_DNA"/>
</dbReference>
<feature type="domain" description="ABC transmembrane type-1" evidence="8">
    <location>
        <begin position="95"/>
        <end position="279"/>
    </location>
</feature>
<reference evidence="9" key="3">
    <citation type="submission" date="2022-12" db="EMBL/GenBank/DDBJ databases">
        <authorList>
            <person name="Sun Q."/>
            <person name="Zhou Y."/>
        </authorList>
    </citation>
    <scope>NUCLEOTIDE SEQUENCE</scope>
    <source>
        <strain evidence="9">CGMCC 1.15034</strain>
    </source>
</reference>
<dbReference type="RefSeq" id="WP_128929951.1">
    <property type="nucleotide sequence ID" value="NZ_BMHC01000032.1"/>
</dbReference>
<dbReference type="GO" id="GO:0055085">
    <property type="term" value="P:transmembrane transport"/>
    <property type="evidence" value="ECO:0007669"/>
    <property type="project" value="InterPro"/>
</dbReference>
<organism evidence="9 12">
    <name type="scientific">Bradyrhizobium guangdongense</name>
    <dbReference type="NCBI Taxonomy" id="1325090"/>
    <lineage>
        <taxon>Bacteria</taxon>
        <taxon>Pseudomonadati</taxon>
        <taxon>Pseudomonadota</taxon>
        <taxon>Alphaproteobacteria</taxon>
        <taxon>Hyphomicrobiales</taxon>
        <taxon>Nitrobacteraceae</taxon>
        <taxon>Bradyrhizobium</taxon>
    </lineage>
</organism>
<comment type="subcellular location">
    <subcellularLocation>
        <location evidence="1 7">Cell membrane</location>
        <topology evidence="1 7">Multi-pass membrane protein</topology>
    </subcellularLocation>
</comment>
<evidence type="ECO:0000256" key="4">
    <source>
        <dbReference type="ARBA" id="ARBA00022692"/>
    </source>
</evidence>
<dbReference type="InterPro" id="IPR000515">
    <property type="entry name" value="MetI-like"/>
</dbReference>
<comment type="similarity">
    <text evidence="7">Belongs to the binding-protein-dependent transport system permease family.</text>
</comment>
<keyword evidence="4 7" id="KW-0812">Transmembrane</keyword>
<proteinExistence type="inferred from homology"/>
<evidence type="ECO:0000313" key="9">
    <source>
        <dbReference type="EMBL" id="GGI33605.1"/>
    </source>
</evidence>
<keyword evidence="6 7" id="KW-0472">Membrane</keyword>
<evidence type="ECO:0000256" key="6">
    <source>
        <dbReference type="ARBA" id="ARBA00023136"/>
    </source>
</evidence>
<dbReference type="GO" id="GO:0005886">
    <property type="term" value="C:plasma membrane"/>
    <property type="evidence" value="ECO:0007669"/>
    <property type="project" value="UniProtKB-SubCell"/>
</dbReference>
<dbReference type="OrthoDB" id="9799271at2"/>
<evidence type="ECO:0000256" key="3">
    <source>
        <dbReference type="ARBA" id="ARBA00022475"/>
    </source>
</evidence>
<dbReference type="Proteomes" id="UP000625079">
    <property type="component" value="Unassembled WGS sequence"/>
</dbReference>
<gene>
    <name evidence="9" type="ORF">GCM10010987_75210</name>
    <name evidence="10" type="ORF">XH86_38540</name>
</gene>
<feature type="transmembrane region" description="Helical" evidence="7">
    <location>
        <begin position="252"/>
        <end position="275"/>
    </location>
</feature>
<keyword evidence="3" id="KW-1003">Cell membrane</keyword>
<name>A0A410VI15_9BRAD</name>
<reference evidence="10 11" key="2">
    <citation type="submission" date="2018-06" db="EMBL/GenBank/DDBJ databases">
        <title>Comparative genomics of rhizobia nodulating Arachis hypogaea in China.</title>
        <authorList>
            <person name="Li Y."/>
        </authorList>
    </citation>
    <scope>NUCLEOTIDE SEQUENCE [LARGE SCALE GENOMIC DNA]</scope>
    <source>
        <strain evidence="10 11">CCBAU 51658</strain>
        <plasmid evidence="10 11">unnamed</plasmid>
    </source>
</reference>
<keyword evidence="5 7" id="KW-1133">Transmembrane helix</keyword>
<keyword evidence="11" id="KW-1185">Reference proteome</keyword>
<evidence type="ECO:0000256" key="1">
    <source>
        <dbReference type="ARBA" id="ARBA00004651"/>
    </source>
</evidence>
<dbReference type="Pfam" id="PF00528">
    <property type="entry name" value="BPD_transp_1"/>
    <property type="match status" value="1"/>
</dbReference>